<dbReference type="CDD" id="cd02440">
    <property type="entry name" value="AdoMet_MTases"/>
    <property type="match status" value="1"/>
</dbReference>
<dbReference type="Proteomes" id="UP000672097">
    <property type="component" value="Unassembled WGS sequence"/>
</dbReference>
<dbReference type="PANTHER" id="PTHR43861">
    <property type="entry name" value="TRANS-ACONITATE 2-METHYLTRANSFERASE-RELATED"/>
    <property type="match status" value="1"/>
</dbReference>
<proteinExistence type="predicted"/>
<dbReference type="InterPro" id="IPR041698">
    <property type="entry name" value="Methyltransf_25"/>
</dbReference>
<keyword evidence="3" id="KW-0489">Methyltransferase</keyword>
<evidence type="ECO:0000313" key="4">
    <source>
        <dbReference type="Proteomes" id="UP000672097"/>
    </source>
</evidence>
<evidence type="ECO:0000256" key="1">
    <source>
        <dbReference type="ARBA" id="ARBA00022679"/>
    </source>
</evidence>
<keyword evidence="1" id="KW-0808">Transferase</keyword>
<gene>
    <name evidence="3" type="ORF">KAK11_08340</name>
</gene>
<name>A0ABS5DW06_9BURK</name>
<organism evidence="3 4">
    <name type="scientific">Ideonella paludis</name>
    <dbReference type="NCBI Taxonomy" id="1233411"/>
    <lineage>
        <taxon>Bacteria</taxon>
        <taxon>Pseudomonadati</taxon>
        <taxon>Pseudomonadota</taxon>
        <taxon>Betaproteobacteria</taxon>
        <taxon>Burkholderiales</taxon>
        <taxon>Sphaerotilaceae</taxon>
        <taxon>Ideonella</taxon>
    </lineage>
</organism>
<dbReference type="GO" id="GO:0008168">
    <property type="term" value="F:methyltransferase activity"/>
    <property type="evidence" value="ECO:0007669"/>
    <property type="project" value="UniProtKB-KW"/>
</dbReference>
<dbReference type="GO" id="GO:0032259">
    <property type="term" value="P:methylation"/>
    <property type="evidence" value="ECO:0007669"/>
    <property type="project" value="UniProtKB-KW"/>
</dbReference>
<protein>
    <submittedName>
        <fullName evidence="3">Class I SAM-dependent methyltransferase</fullName>
    </submittedName>
</protein>
<feature type="domain" description="Methyltransferase" evidence="2">
    <location>
        <begin position="37"/>
        <end position="132"/>
    </location>
</feature>
<dbReference type="RefSeq" id="WP_210808200.1">
    <property type="nucleotide sequence ID" value="NZ_JAGQDG010000003.1"/>
</dbReference>
<dbReference type="InterPro" id="IPR029063">
    <property type="entry name" value="SAM-dependent_MTases_sf"/>
</dbReference>
<dbReference type="Pfam" id="PF13649">
    <property type="entry name" value="Methyltransf_25"/>
    <property type="match status" value="1"/>
</dbReference>
<sequence>MQSFWNERFAAPGYKYGTAPNAFLVEQAAAWPAAQTVLAVGDGEGRNGVWLAEQGHQVLAVDYAQAGLDKALALAKTRHLEPSRYATLCADLATWRPAPDSADAVILIYCHLASALRRPAHRHLAQSLKPGGRLVLEAFHPAQKGRPSGGPQDVDMLYTLADLRADFASELNEVLGWEGEVTLDEGPGHQGPGLVTRFVGIRPE</sequence>
<reference evidence="3 4" key="1">
    <citation type="submission" date="2021-04" db="EMBL/GenBank/DDBJ databases">
        <title>The genome sequence of type strain Ideonella paludis KCTC 32238.</title>
        <authorList>
            <person name="Liu Y."/>
        </authorList>
    </citation>
    <scope>NUCLEOTIDE SEQUENCE [LARGE SCALE GENOMIC DNA]</scope>
    <source>
        <strain evidence="3 4">KCTC 32238</strain>
    </source>
</reference>
<keyword evidence="4" id="KW-1185">Reference proteome</keyword>
<accession>A0ABS5DW06</accession>
<evidence type="ECO:0000259" key="2">
    <source>
        <dbReference type="Pfam" id="PF13649"/>
    </source>
</evidence>
<dbReference type="SUPFAM" id="SSF53335">
    <property type="entry name" value="S-adenosyl-L-methionine-dependent methyltransferases"/>
    <property type="match status" value="1"/>
</dbReference>
<dbReference type="EMBL" id="JAGQDG010000003">
    <property type="protein sequence ID" value="MBQ0935333.1"/>
    <property type="molecule type" value="Genomic_DNA"/>
</dbReference>
<dbReference type="Gene3D" id="3.40.50.150">
    <property type="entry name" value="Vaccinia Virus protein VP39"/>
    <property type="match status" value="1"/>
</dbReference>
<evidence type="ECO:0000313" key="3">
    <source>
        <dbReference type="EMBL" id="MBQ0935333.1"/>
    </source>
</evidence>
<dbReference type="PANTHER" id="PTHR43861:SF3">
    <property type="entry name" value="PUTATIVE (AFU_ORTHOLOGUE AFUA_2G14390)-RELATED"/>
    <property type="match status" value="1"/>
</dbReference>
<comment type="caution">
    <text evidence="3">The sequence shown here is derived from an EMBL/GenBank/DDBJ whole genome shotgun (WGS) entry which is preliminary data.</text>
</comment>